<feature type="domain" description="Aldehyde dehydrogenase" evidence="1">
    <location>
        <begin position="26"/>
        <end position="270"/>
    </location>
</feature>
<organism evidence="2">
    <name type="scientific">freshwater metagenome</name>
    <dbReference type="NCBI Taxonomy" id="449393"/>
    <lineage>
        <taxon>unclassified sequences</taxon>
        <taxon>metagenomes</taxon>
        <taxon>ecological metagenomes</taxon>
    </lineage>
</organism>
<dbReference type="SUPFAM" id="SSF53720">
    <property type="entry name" value="ALDH-like"/>
    <property type="match status" value="1"/>
</dbReference>
<dbReference type="InterPro" id="IPR016162">
    <property type="entry name" value="Ald_DH_N"/>
</dbReference>
<accession>A0A094SNN5</accession>
<evidence type="ECO:0000313" key="2">
    <source>
        <dbReference type="EMBL" id="KGA20223.1"/>
    </source>
</evidence>
<dbReference type="InterPro" id="IPR015590">
    <property type="entry name" value="Aldehyde_DH_dom"/>
</dbReference>
<dbReference type="Gene3D" id="3.40.605.10">
    <property type="entry name" value="Aldehyde Dehydrogenase, Chain A, domain 1"/>
    <property type="match status" value="1"/>
</dbReference>
<dbReference type="GO" id="GO:0016491">
    <property type="term" value="F:oxidoreductase activity"/>
    <property type="evidence" value="ECO:0007669"/>
    <property type="project" value="InterPro"/>
</dbReference>
<gene>
    <name evidence="2" type="ORF">GM51_5440</name>
</gene>
<reference evidence="2" key="1">
    <citation type="submission" date="2014-06" db="EMBL/GenBank/DDBJ databases">
        <title>Key roles for freshwater Actinobacteria revealed by deep metagenomic sequencing.</title>
        <authorList>
            <person name="Ghai R."/>
            <person name="Mizuno C.M."/>
            <person name="Picazo A."/>
            <person name="Camacho A."/>
            <person name="Rodriguez-Valera F."/>
        </authorList>
    </citation>
    <scope>NUCLEOTIDE SEQUENCE</scope>
</reference>
<dbReference type="InterPro" id="IPR016161">
    <property type="entry name" value="Ald_DH/histidinol_DH"/>
</dbReference>
<protein>
    <submittedName>
        <fullName evidence="2">Aldehyde dehydrogenase</fullName>
    </submittedName>
</protein>
<dbReference type="AlphaFoldDB" id="A0A094SNN5"/>
<proteinExistence type="predicted"/>
<name>A0A094SNN5_9ZZZZ</name>
<sequence length="284" mass="30386">MSNSNSRIDVKKTYKLFIGGAFPRSESGRTYEVKDAKGNFIANPSLASRKDLRDAVVAARSAHAGWSGATAFNRGQILYRIAEMMEGRTAQFVDEIVALEGVTQSAAKKQVEEAIDLWVWYSGWCDKIGSIYGSTNAVSGSFYNFTIPESLGVVTVFAPSKPSLLGLVQSLAPVLAGGNTAIVIASEKYPLSAITLSEALGTSDLSGGVVNILTGSCAELAPWAGSHMDIDGIDASGLSTAQEKDLRIAGADNLKRIFRFKEAKSPQRVLSFMENKTVWHPIGV</sequence>
<dbReference type="EMBL" id="JNSL01000023">
    <property type="protein sequence ID" value="KGA20223.1"/>
    <property type="molecule type" value="Genomic_DNA"/>
</dbReference>
<dbReference type="PANTHER" id="PTHR11699">
    <property type="entry name" value="ALDEHYDE DEHYDROGENASE-RELATED"/>
    <property type="match status" value="1"/>
</dbReference>
<comment type="caution">
    <text evidence="2">The sequence shown here is derived from an EMBL/GenBank/DDBJ whole genome shotgun (WGS) entry which is preliminary data.</text>
</comment>
<dbReference type="Pfam" id="PF00171">
    <property type="entry name" value="Aldedh"/>
    <property type="match status" value="1"/>
</dbReference>
<evidence type="ECO:0000259" key="1">
    <source>
        <dbReference type="Pfam" id="PF00171"/>
    </source>
</evidence>